<dbReference type="PANTHER" id="PTHR11091:SF3">
    <property type="entry name" value="2,3-DIKETO-L-GULONATE REDUCTASE"/>
    <property type="match status" value="1"/>
</dbReference>
<dbReference type="InterPro" id="IPR043143">
    <property type="entry name" value="Mal/L-sulf/L-lact_DH-like_NADP"/>
</dbReference>
<evidence type="ECO:0000256" key="1">
    <source>
        <dbReference type="ARBA" id="ARBA00023002"/>
    </source>
</evidence>
<organism evidence="2 3">
    <name type="scientific">Pedobacter changchengzhani</name>
    <dbReference type="NCBI Taxonomy" id="2529274"/>
    <lineage>
        <taxon>Bacteria</taxon>
        <taxon>Pseudomonadati</taxon>
        <taxon>Bacteroidota</taxon>
        <taxon>Sphingobacteriia</taxon>
        <taxon>Sphingobacteriales</taxon>
        <taxon>Sphingobacteriaceae</taxon>
        <taxon>Pedobacter</taxon>
    </lineage>
</organism>
<dbReference type="EMBL" id="SJCY01000004">
    <property type="protein sequence ID" value="TDG36654.1"/>
    <property type="molecule type" value="Genomic_DNA"/>
</dbReference>
<reference evidence="2 3" key="1">
    <citation type="submission" date="2019-02" db="EMBL/GenBank/DDBJ databases">
        <title>Pedobacter sp. nov., a novel speices isolated from soil of pinguins habitat in Antarcitica.</title>
        <authorList>
            <person name="He R.-H."/>
        </authorList>
    </citation>
    <scope>NUCLEOTIDE SEQUENCE [LARGE SCALE GENOMIC DNA]</scope>
    <source>
        <strain evidence="2 3">E01020</strain>
    </source>
</reference>
<dbReference type="OrthoDB" id="9769447at2"/>
<dbReference type="GO" id="GO:0047559">
    <property type="term" value="F:3-dehydro-L-gulonate 2-dehydrogenase activity"/>
    <property type="evidence" value="ECO:0007669"/>
    <property type="project" value="UniProtKB-EC"/>
</dbReference>
<gene>
    <name evidence="2" type="ORF">EZJ43_08550</name>
</gene>
<sequence>MRIPHQKMFEAFESILLNNGFTENVANDLATVFAENSLEGVPSHGLNRFPDFIHLCKEGLLDKNATPKLETSLGALEIWDGHSGPGICNAKKSMARAMDLATTHGIGCVALKNTNHWMRGGTYGWQAAEKGFISINFTNATALMVPFGGLEARLGNNPLVIAIPDATNGPLVLDMALSQYSMGKVKNYKASGQRLDFDGGYDEMGTITNDPEKIVASSRLLSIGFWKGTGLSLMLDLMCSLLSGGRTTAEISAAPLETNVSQIFICFSLKNENYNYADIIEKVRAFTLSSSNDNQVHLPGQNVKKLRAENLQKGIPVDEKIWNSILTMI</sequence>
<keyword evidence="1 2" id="KW-0560">Oxidoreductase</keyword>
<dbReference type="Gene3D" id="3.30.1370.60">
    <property type="entry name" value="Hypothetical oxidoreductase yiak, domain 2"/>
    <property type="match status" value="1"/>
</dbReference>
<accession>A0A4R5MLU0</accession>
<keyword evidence="3" id="KW-1185">Reference proteome</keyword>
<dbReference type="InterPro" id="IPR043144">
    <property type="entry name" value="Mal/L-sulf/L-lact_DH-like_ah"/>
</dbReference>
<dbReference type="Proteomes" id="UP000295668">
    <property type="component" value="Unassembled WGS sequence"/>
</dbReference>
<proteinExistence type="predicted"/>
<dbReference type="EC" id="1.1.1.130" evidence="2"/>
<dbReference type="Pfam" id="PF02615">
    <property type="entry name" value="Ldh_2"/>
    <property type="match status" value="1"/>
</dbReference>
<dbReference type="AlphaFoldDB" id="A0A4R5MLU0"/>
<comment type="caution">
    <text evidence="2">The sequence shown here is derived from an EMBL/GenBank/DDBJ whole genome shotgun (WGS) entry which is preliminary data.</text>
</comment>
<evidence type="ECO:0000313" key="3">
    <source>
        <dbReference type="Proteomes" id="UP000295668"/>
    </source>
</evidence>
<dbReference type="SUPFAM" id="SSF89733">
    <property type="entry name" value="L-sulfolactate dehydrogenase-like"/>
    <property type="match status" value="1"/>
</dbReference>
<dbReference type="Gene3D" id="1.10.1530.10">
    <property type="match status" value="1"/>
</dbReference>
<evidence type="ECO:0000313" key="2">
    <source>
        <dbReference type="EMBL" id="TDG36654.1"/>
    </source>
</evidence>
<dbReference type="PANTHER" id="PTHR11091">
    <property type="entry name" value="OXIDOREDUCTASE-RELATED"/>
    <property type="match status" value="1"/>
</dbReference>
<name>A0A4R5MLU0_9SPHI</name>
<dbReference type="NCBIfam" id="NF009750">
    <property type="entry name" value="PRK13260.1"/>
    <property type="match status" value="1"/>
</dbReference>
<protein>
    <submittedName>
        <fullName evidence="2">3-dehydro-L-gulonate 2-dehydrogenase</fullName>
        <ecNumber evidence="2">1.1.1.130</ecNumber>
    </submittedName>
</protein>
<dbReference type="InterPro" id="IPR003767">
    <property type="entry name" value="Malate/L-lactate_DH-like"/>
</dbReference>
<dbReference type="InterPro" id="IPR036111">
    <property type="entry name" value="Mal/L-sulfo/L-lacto_DH-like_sf"/>
</dbReference>